<reference evidence="2" key="1">
    <citation type="journal article" date="2019" name="Int. J. Syst. Evol. Microbiol.">
        <title>The Global Catalogue of Microorganisms (GCM) 10K type strain sequencing project: providing services to taxonomists for standard genome sequencing and annotation.</title>
        <authorList>
            <consortium name="The Broad Institute Genomics Platform"/>
            <consortium name="The Broad Institute Genome Sequencing Center for Infectious Disease"/>
            <person name="Wu L."/>
            <person name="Ma J."/>
        </authorList>
    </citation>
    <scope>NUCLEOTIDE SEQUENCE [LARGE SCALE GENOMIC DNA]</scope>
    <source>
        <strain evidence="2">JCM 19635</strain>
    </source>
</reference>
<dbReference type="RefSeq" id="WP_380203351.1">
    <property type="nucleotide sequence ID" value="NZ_JBHTEK010000001.1"/>
</dbReference>
<dbReference type="Gene3D" id="3.20.20.80">
    <property type="entry name" value="Glycosidases"/>
    <property type="match status" value="1"/>
</dbReference>
<name>A0ABW2U7L5_9BACT</name>
<sequence length="118" mass="13341">MKALTAHEDADRDMLAVAQALTQTYNDDAFRRVIYTESHDEVANGKSRVPEEIMPGDAAHWFPKSARRWARPWCSRPRAFPCCFRARSFWPMGRLSIPSPCNGSTWPPAPAWCTSTAT</sequence>
<evidence type="ECO:0000313" key="1">
    <source>
        <dbReference type="EMBL" id="MFC7668215.1"/>
    </source>
</evidence>
<keyword evidence="2" id="KW-1185">Reference proteome</keyword>
<dbReference type="Proteomes" id="UP001596513">
    <property type="component" value="Unassembled WGS sequence"/>
</dbReference>
<comment type="caution">
    <text evidence="1">The sequence shown here is derived from an EMBL/GenBank/DDBJ whole genome shotgun (WGS) entry which is preliminary data.</text>
</comment>
<organism evidence="1 2">
    <name type="scientific">Hymenobacter humi</name>
    <dbReference type="NCBI Taxonomy" id="1411620"/>
    <lineage>
        <taxon>Bacteria</taxon>
        <taxon>Pseudomonadati</taxon>
        <taxon>Bacteroidota</taxon>
        <taxon>Cytophagia</taxon>
        <taxon>Cytophagales</taxon>
        <taxon>Hymenobacteraceae</taxon>
        <taxon>Hymenobacter</taxon>
    </lineage>
</organism>
<evidence type="ECO:0008006" key="3">
    <source>
        <dbReference type="Google" id="ProtNLM"/>
    </source>
</evidence>
<protein>
    <recommendedName>
        <fullName evidence="3">Glycosyl hydrolase family 13 catalytic domain-containing protein</fullName>
    </recommendedName>
</protein>
<accession>A0ABW2U7L5</accession>
<gene>
    <name evidence="1" type="ORF">ACFQT0_13140</name>
</gene>
<proteinExistence type="predicted"/>
<dbReference type="EMBL" id="JBHTEK010000001">
    <property type="protein sequence ID" value="MFC7668215.1"/>
    <property type="molecule type" value="Genomic_DNA"/>
</dbReference>
<evidence type="ECO:0000313" key="2">
    <source>
        <dbReference type="Proteomes" id="UP001596513"/>
    </source>
</evidence>